<feature type="region of interest" description="Disordered" evidence="8">
    <location>
        <begin position="47"/>
        <end position="115"/>
    </location>
</feature>
<dbReference type="GO" id="GO:0005634">
    <property type="term" value="C:nucleus"/>
    <property type="evidence" value="ECO:0007669"/>
    <property type="project" value="UniProtKB-SubCell"/>
</dbReference>
<feature type="compositionally biased region" description="Polar residues" evidence="8">
    <location>
        <begin position="93"/>
        <end position="115"/>
    </location>
</feature>
<reference evidence="10 11" key="1">
    <citation type="journal article" date="2011" name="PLoS Pathog.">
        <title>Endophytic Life Strategies Decoded by Genome and Transcriptome Analyses of the Mutualistic Root Symbiont Piriformospora indica.</title>
        <authorList>
            <person name="Zuccaro A."/>
            <person name="Lahrmann U."/>
            <person name="Guldener U."/>
            <person name="Langen G."/>
            <person name="Pfiffi S."/>
            <person name="Biedenkopf D."/>
            <person name="Wong P."/>
            <person name="Samans B."/>
            <person name="Grimm C."/>
            <person name="Basiewicz M."/>
            <person name="Murat C."/>
            <person name="Martin F."/>
            <person name="Kogel K.H."/>
        </authorList>
    </citation>
    <scope>NUCLEOTIDE SEQUENCE [LARGE SCALE GENOMIC DNA]</scope>
    <source>
        <strain evidence="10 11">DSM 11827</strain>
    </source>
</reference>
<evidence type="ECO:0000256" key="8">
    <source>
        <dbReference type="SAM" id="MobiDB-lite"/>
    </source>
</evidence>
<feature type="region of interest" description="Disordered" evidence="8">
    <location>
        <begin position="495"/>
        <end position="521"/>
    </location>
</feature>
<dbReference type="AlphaFoldDB" id="G4TDX7"/>
<dbReference type="OMA" id="YLEHSGH"/>
<feature type="region of interest" description="Disordered" evidence="8">
    <location>
        <begin position="453"/>
        <end position="477"/>
    </location>
</feature>
<keyword evidence="7" id="KW-0175">Coiled coil</keyword>
<feature type="compositionally biased region" description="Polar residues" evidence="8">
    <location>
        <begin position="466"/>
        <end position="477"/>
    </location>
</feature>
<evidence type="ECO:0000256" key="6">
    <source>
        <dbReference type="ARBA" id="ARBA00023242"/>
    </source>
</evidence>
<keyword evidence="11" id="KW-1185">Reference proteome</keyword>
<dbReference type="GO" id="GO:0003723">
    <property type="term" value="F:RNA binding"/>
    <property type="evidence" value="ECO:0007669"/>
    <property type="project" value="UniProtKB-KW"/>
</dbReference>
<protein>
    <recommendedName>
        <fullName evidence="9">mRNA decay factor PAT1 domain-containing protein</fullName>
    </recommendedName>
</protein>
<keyword evidence="6" id="KW-0539">Nucleus</keyword>
<evidence type="ECO:0000313" key="11">
    <source>
        <dbReference type="Proteomes" id="UP000007148"/>
    </source>
</evidence>
<keyword evidence="5" id="KW-0694">RNA-binding</keyword>
<dbReference type="Pfam" id="PF09770">
    <property type="entry name" value="PAT1"/>
    <property type="match status" value="1"/>
</dbReference>
<organism evidence="10 11">
    <name type="scientific">Serendipita indica (strain DSM 11827)</name>
    <name type="common">Root endophyte fungus</name>
    <name type="synonym">Piriformospora indica</name>
    <dbReference type="NCBI Taxonomy" id="1109443"/>
    <lineage>
        <taxon>Eukaryota</taxon>
        <taxon>Fungi</taxon>
        <taxon>Dikarya</taxon>
        <taxon>Basidiomycota</taxon>
        <taxon>Agaricomycotina</taxon>
        <taxon>Agaricomycetes</taxon>
        <taxon>Sebacinales</taxon>
        <taxon>Serendipitaceae</taxon>
        <taxon>Serendipita</taxon>
    </lineage>
</organism>
<evidence type="ECO:0000259" key="9">
    <source>
        <dbReference type="Pfam" id="PF09770"/>
    </source>
</evidence>
<evidence type="ECO:0000256" key="3">
    <source>
        <dbReference type="ARBA" id="ARBA00009138"/>
    </source>
</evidence>
<proteinExistence type="inferred from homology"/>
<feature type="coiled-coil region" evidence="7">
    <location>
        <begin position="191"/>
        <end position="236"/>
    </location>
</feature>
<evidence type="ECO:0000256" key="7">
    <source>
        <dbReference type="SAM" id="Coils"/>
    </source>
</evidence>
<feature type="compositionally biased region" description="Basic and acidic residues" evidence="8">
    <location>
        <begin position="500"/>
        <end position="521"/>
    </location>
</feature>
<feature type="compositionally biased region" description="Basic and acidic residues" evidence="8">
    <location>
        <begin position="453"/>
        <end position="465"/>
    </location>
</feature>
<evidence type="ECO:0000256" key="4">
    <source>
        <dbReference type="ARBA" id="ARBA00022490"/>
    </source>
</evidence>
<comment type="subcellular location">
    <subcellularLocation>
        <location evidence="2">Cytoplasm</location>
        <location evidence="2">P-body</location>
    </subcellularLocation>
    <subcellularLocation>
        <location evidence="1">Nucleus</location>
    </subcellularLocation>
</comment>
<feature type="coiled-coil region" evidence="7">
    <location>
        <begin position="335"/>
        <end position="362"/>
    </location>
</feature>
<dbReference type="PANTHER" id="PTHR21551:SF0">
    <property type="entry name" value="PROTEIN ASSOCIATED WITH TOPO II RELATED-1, ISOFORM A"/>
    <property type="match status" value="1"/>
</dbReference>
<dbReference type="PANTHER" id="PTHR21551">
    <property type="entry name" value="TOPOISOMERASE II-ASSOCIATED PROTEIN PAT1"/>
    <property type="match status" value="1"/>
</dbReference>
<dbReference type="GO" id="GO:0000932">
    <property type="term" value="C:P-body"/>
    <property type="evidence" value="ECO:0007669"/>
    <property type="project" value="UniProtKB-SubCell"/>
</dbReference>
<feature type="compositionally biased region" description="Polar residues" evidence="8">
    <location>
        <begin position="68"/>
        <end position="86"/>
    </location>
</feature>
<dbReference type="OrthoDB" id="74835at2759"/>
<sequence length="864" mass="97312">MSFFGFETSVPRDDKDSKQAYAEEDIAVYTWGDASYDALGSALEETGDDLNDETFGGGPVGKDFDFSGATNAALTNQPNVQPSKPYQSDLAPKTQQNTSSTNDLWKNVDPSSAFSKQVPTEHITNPVHQTSAAQRTAPSVFAQINPSVNPQADYNITNLSSATAALSLDGHNEARPRTMAEIEAEMHAALREQQQQQLISQQRERERMQIEQQLLMQQQQRMMEEEQLRMEMEKRRLYEQQALQDPLWAIRQAMMQENGMSVQGPSDLRPSLSANVSPMTQNRHPMSQIPHQPHPPHNHGAGNQQALVNELLLHHQRQQMLEQQGHPRPNYDISIESQDAMAADARRRMQEAEMMEARHRRRMAKIQSMARYNDIMTQSDKDFITRVQVAQLVTSDPYADDFYAQVYASIRQQRIASENQVLKGAPRQGGQRGPHRRENAIQRMQAHVERIVSHMKSREQSKEASSHNPGLQNVLGKTSGRSYKAAPRQLLQVATASPDSRAHHPVKEHDSVKSLDSHVHHGDLPPPFSPTEGLMIIERLFNNILEIEQLRRNKPLAEDEARMSTWKQSLDELLDTIWQGLRVVGPLYETNPHPFIALIAPMKGKRFIGRLGRDLTDEQKLMTLGVIVNRIEQLDVIRGAAILDSVEDSPARRMFERQAGAFQENVINQGLHLSPSARTLKTYTALIELMIENLSTFSRVVITRPGLTLLEHFFAEASLLKHGLQGPEGEHIAAPAEDVAKWSNLYDRVFEHLLPLWNIMFPSTRILAAFPPNSLEAVQVSVVTDGFDLHVWRFLAGFALEGTLEQHSRLVTQLRAKVMGTLRMAQALEEGKAKARKIRNVDLFLNALGLSSTQILEATPQIPI</sequence>
<evidence type="ECO:0000256" key="5">
    <source>
        <dbReference type="ARBA" id="ARBA00022884"/>
    </source>
</evidence>
<dbReference type="Proteomes" id="UP000007148">
    <property type="component" value="Unassembled WGS sequence"/>
</dbReference>
<dbReference type="InParanoid" id="G4TDX7"/>
<dbReference type="InterPro" id="IPR039900">
    <property type="entry name" value="Pat1-like"/>
</dbReference>
<dbReference type="FunCoup" id="G4TDX7">
    <property type="interactions" value="136"/>
</dbReference>
<dbReference type="STRING" id="1109443.G4TDX7"/>
<dbReference type="eggNOG" id="KOG4592">
    <property type="taxonomic scope" value="Eukaryota"/>
</dbReference>
<gene>
    <name evidence="10" type="ORF">PIIN_03482</name>
</gene>
<feature type="region of interest" description="Disordered" evidence="8">
    <location>
        <begin position="279"/>
        <end position="302"/>
    </location>
</feature>
<dbReference type="GO" id="GO:0033962">
    <property type="term" value="P:P-body assembly"/>
    <property type="evidence" value="ECO:0007669"/>
    <property type="project" value="TreeGrafter"/>
</dbReference>
<dbReference type="InterPro" id="IPR019167">
    <property type="entry name" value="PAT1_dom"/>
</dbReference>
<keyword evidence="4" id="KW-0963">Cytoplasm</keyword>
<name>G4TDX7_SERID</name>
<comment type="similarity">
    <text evidence="3">Belongs to the PAT1 family.</text>
</comment>
<comment type="caution">
    <text evidence="10">The sequence shown here is derived from an EMBL/GenBank/DDBJ whole genome shotgun (WGS) entry which is preliminary data.</text>
</comment>
<dbReference type="EMBL" id="CAFZ01000057">
    <property type="protein sequence ID" value="CCA69543.1"/>
    <property type="molecule type" value="Genomic_DNA"/>
</dbReference>
<feature type="domain" description="mRNA decay factor PAT1" evidence="9">
    <location>
        <begin position="1"/>
        <end position="850"/>
    </location>
</feature>
<accession>G4TDX7</accession>
<evidence type="ECO:0000256" key="2">
    <source>
        <dbReference type="ARBA" id="ARBA00004201"/>
    </source>
</evidence>
<dbReference type="GO" id="GO:0000290">
    <property type="term" value="P:deadenylation-dependent decapping of nuclear-transcribed mRNA"/>
    <property type="evidence" value="ECO:0007669"/>
    <property type="project" value="InterPro"/>
</dbReference>
<evidence type="ECO:0000256" key="1">
    <source>
        <dbReference type="ARBA" id="ARBA00004123"/>
    </source>
</evidence>
<dbReference type="HOGENOM" id="CLU_012622_0_0_1"/>
<evidence type="ECO:0000313" key="10">
    <source>
        <dbReference type="EMBL" id="CCA69543.1"/>
    </source>
</evidence>